<feature type="signal peptide" evidence="1">
    <location>
        <begin position="1"/>
        <end position="21"/>
    </location>
</feature>
<gene>
    <name evidence="2" type="ORF">HNP77_000045</name>
</gene>
<dbReference type="Proteomes" id="UP000578697">
    <property type="component" value="Unassembled WGS sequence"/>
</dbReference>
<proteinExistence type="predicted"/>
<dbReference type="RefSeq" id="WP_184651150.1">
    <property type="nucleotide sequence ID" value="NZ_JACHFR010000001.1"/>
</dbReference>
<evidence type="ECO:0000256" key="1">
    <source>
        <dbReference type="SAM" id="SignalP"/>
    </source>
</evidence>
<reference evidence="2 3" key="1">
    <citation type="submission" date="2020-08" db="EMBL/GenBank/DDBJ databases">
        <title>Genomic Encyclopedia of Type Strains, Phase IV (KMG-IV): sequencing the most valuable type-strain genomes for metagenomic binning, comparative biology and taxonomic classification.</title>
        <authorList>
            <person name="Goeker M."/>
        </authorList>
    </citation>
    <scope>NUCLEOTIDE SEQUENCE [LARGE SCALE GENOMIC DNA]</scope>
    <source>
        <strain evidence="2 3">DSM 103679</strain>
    </source>
</reference>
<evidence type="ECO:0000313" key="2">
    <source>
        <dbReference type="EMBL" id="MBB5217701.1"/>
    </source>
</evidence>
<protein>
    <submittedName>
        <fullName evidence="2">Uncharacterized protein</fullName>
    </submittedName>
</protein>
<organism evidence="2 3">
    <name type="scientific">Treponema rectale</name>
    <dbReference type="NCBI Taxonomy" id="744512"/>
    <lineage>
        <taxon>Bacteria</taxon>
        <taxon>Pseudomonadati</taxon>
        <taxon>Spirochaetota</taxon>
        <taxon>Spirochaetia</taxon>
        <taxon>Spirochaetales</taxon>
        <taxon>Treponemataceae</taxon>
        <taxon>Treponema</taxon>
    </lineage>
</organism>
<accession>A0A840SE30</accession>
<keyword evidence="1" id="KW-0732">Signal</keyword>
<evidence type="ECO:0000313" key="3">
    <source>
        <dbReference type="Proteomes" id="UP000578697"/>
    </source>
</evidence>
<dbReference type="EMBL" id="JACHFR010000001">
    <property type="protein sequence ID" value="MBB5217701.1"/>
    <property type="molecule type" value="Genomic_DNA"/>
</dbReference>
<sequence>MKKFTIAAAAAVLAFSSSAFAEVTFNAYNKLFSDMTLVEKSTYKIGSLEEEDESKVFQGVLQTASMQKSLLIRLMQWLRLMFLSDTRMEVKMTTVLNGMVL</sequence>
<name>A0A840SE30_9SPIR</name>
<feature type="chain" id="PRO_5032875866" evidence="1">
    <location>
        <begin position="22"/>
        <end position="101"/>
    </location>
</feature>
<dbReference type="AlphaFoldDB" id="A0A840SE30"/>
<comment type="caution">
    <text evidence="2">The sequence shown here is derived from an EMBL/GenBank/DDBJ whole genome shotgun (WGS) entry which is preliminary data.</text>
</comment>
<keyword evidence="3" id="KW-1185">Reference proteome</keyword>